<feature type="signal peptide" evidence="1">
    <location>
        <begin position="1"/>
        <end position="18"/>
    </location>
</feature>
<dbReference type="PANTHER" id="PTHR43649">
    <property type="entry name" value="ARABINOSE-BINDING PROTEIN-RELATED"/>
    <property type="match status" value="1"/>
</dbReference>
<dbReference type="InterPro" id="IPR006059">
    <property type="entry name" value="SBP"/>
</dbReference>
<name>A0A6N2SH93_9FIRM</name>
<proteinExistence type="predicted"/>
<dbReference type="SUPFAM" id="SSF53850">
    <property type="entry name" value="Periplasmic binding protein-like II"/>
    <property type="match status" value="1"/>
</dbReference>
<protein>
    <submittedName>
        <fullName evidence="2">sn-glycerol-3-phosphate-binding periplasmic protein UgpB</fullName>
    </submittedName>
</protein>
<dbReference type="EMBL" id="CACRSL010000003">
    <property type="protein sequence ID" value="VYS91015.1"/>
    <property type="molecule type" value="Genomic_DNA"/>
</dbReference>
<gene>
    <name evidence="2" type="primary">ugpB_1</name>
    <name evidence="2" type="ORF">AULFYP135_00872</name>
</gene>
<dbReference type="InterPro" id="IPR050490">
    <property type="entry name" value="Bact_solute-bd_prot1"/>
</dbReference>
<keyword evidence="1" id="KW-0732">Signal</keyword>
<accession>A0A6N2SH93</accession>
<dbReference type="AlphaFoldDB" id="A0A6N2SH93"/>
<dbReference type="Gene3D" id="3.40.190.10">
    <property type="entry name" value="Periplasmic binding protein-like II"/>
    <property type="match status" value="1"/>
</dbReference>
<evidence type="ECO:0000313" key="2">
    <source>
        <dbReference type="EMBL" id="VYS91015.1"/>
    </source>
</evidence>
<reference evidence="2" key="1">
    <citation type="submission" date="2019-11" db="EMBL/GenBank/DDBJ databases">
        <authorList>
            <person name="Feng L."/>
        </authorList>
    </citation>
    <scope>NUCLEOTIDE SEQUENCE</scope>
    <source>
        <strain evidence="2">AundefinedLFYP135</strain>
    </source>
</reference>
<dbReference type="PROSITE" id="PS51257">
    <property type="entry name" value="PROKAR_LIPOPROTEIN"/>
    <property type="match status" value="1"/>
</dbReference>
<dbReference type="PANTHER" id="PTHR43649:SF12">
    <property type="entry name" value="DIACETYLCHITOBIOSE BINDING PROTEIN DASA"/>
    <property type="match status" value="1"/>
</dbReference>
<dbReference type="Pfam" id="PF13416">
    <property type="entry name" value="SBP_bac_8"/>
    <property type="match status" value="1"/>
</dbReference>
<evidence type="ECO:0000256" key="1">
    <source>
        <dbReference type="SAM" id="SignalP"/>
    </source>
</evidence>
<feature type="chain" id="PRO_5026758059" evidence="1">
    <location>
        <begin position="19"/>
        <end position="433"/>
    </location>
</feature>
<dbReference type="CDD" id="cd14748">
    <property type="entry name" value="PBP2_UgpB"/>
    <property type="match status" value="1"/>
</dbReference>
<sequence>MKKAIALLLAASMTLSLAACGGGGGGSSTPDSSSGDSEVVELTYWYSWTDKIQENNINLVNQFNETVGKEKGIHVTAEYQGTYVDLHQKLQAAYISGTVPDVTVMEIASIKTFAENGVLEPLSPYIERDNIDMDDFYEGLLTNCQVDGTWYGLPYLRSTPILYMNTTLLEKAGLDPAGPKNWEELAQYCKTIKEETGAYGLSMYSYIWVLEAFLLGNGTSVLNPEETKTNIADEKSIEAIQFFKDLKDQGYIRCVAGADSTKIDADYINQNCAMWFTSTANLSNILANAKENNFEVNTCFIPGNGQYGVPTGGCNLIMTSKISDEHKEAAWEFIKWMTSPEQAAYASEYTGYVPSRKSATATDRIQKLYESTPQFKVALDQLELYGHGRPMNPGYAQASNEIVAALDAIWVNGADTVSTLQETAAKVDKLLAE</sequence>
<organism evidence="2">
    <name type="scientific">uncultured Anaerotruncus sp</name>
    <dbReference type="NCBI Taxonomy" id="905011"/>
    <lineage>
        <taxon>Bacteria</taxon>
        <taxon>Bacillati</taxon>
        <taxon>Bacillota</taxon>
        <taxon>Clostridia</taxon>
        <taxon>Eubacteriales</taxon>
        <taxon>Oscillospiraceae</taxon>
        <taxon>Anaerotruncus</taxon>
        <taxon>environmental samples</taxon>
    </lineage>
</organism>